<dbReference type="Proteomes" id="UP000571017">
    <property type="component" value="Unassembled WGS sequence"/>
</dbReference>
<dbReference type="EMBL" id="JACEFG010000005">
    <property type="protein sequence ID" value="MBA2176846.1"/>
    <property type="molecule type" value="Genomic_DNA"/>
</dbReference>
<protein>
    <submittedName>
        <fullName evidence="1">Uncharacterized protein</fullName>
    </submittedName>
</protein>
<dbReference type="AlphaFoldDB" id="A0A838CZV8"/>
<name>A0A838CZV8_9BACI</name>
<evidence type="ECO:0000313" key="2">
    <source>
        <dbReference type="Proteomes" id="UP000571017"/>
    </source>
</evidence>
<gene>
    <name evidence="1" type="ORF">H0266_18360</name>
</gene>
<accession>A0A838CZV8</accession>
<evidence type="ECO:0000313" key="1">
    <source>
        <dbReference type="EMBL" id="MBA2176846.1"/>
    </source>
</evidence>
<dbReference type="RefSeq" id="WP_181473907.1">
    <property type="nucleotide sequence ID" value="NZ_JACEFG010000005.1"/>
</dbReference>
<proteinExistence type="predicted"/>
<keyword evidence="2" id="KW-1185">Reference proteome</keyword>
<comment type="caution">
    <text evidence="1">The sequence shown here is derived from an EMBL/GenBank/DDBJ whole genome shotgun (WGS) entry which is preliminary data.</text>
</comment>
<sequence length="121" mass="14475">MFIKKKFISLHTYKRKSPLIRSVLGSSKKVQIEREWLEEQIKPQSLDSFMDEYTFDDSCYLHEQYVKKRERLLDRNRNIVSHPAANLEKMSIRELRVRAEVLESSFKDMFGEAPIKNNNHN</sequence>
<organism evidence="1 2">
    <name type="scientific">Halobacillus locisalis</name>
    <dbReference type="NCBI Taxonomy" id="220753"/>
    <lineage>
        <taxon>Bacteria</taxon>
        <taxon>Bacillati</taxon>
        <taxon>Bacillota</taxon>
        <taxon>Bacilli</taxon>
        <taxon>Bacillales</taxon>
        <taxon>Bacillaceae</taxon>
        <taxon>Halobacillus</taxon>
    </lineage>
</organism>
<reference evidence="1 2" key="1">
    <citation type="journal article" date="2004" name="Extremophiles">
        <title>Halobacillus locisalis sp. nov., a halophilic bacterium isolated from a marine solar saltern of the Yellow Sea in Korea.</title>
        <authorList>
            <person name="Yoon J.H."/>
            <person name="Kang K.H."/>
            <person name="Oh T.K."/>
            <person name="Park Y.H."/>
        </authorList>
    </citation>
    <scope>NUCLEOTIDE SEQUENCE [LARGE SCALE GENOMIC DNA]</scope>
    <source>
        <strain evidence="1 2">KCTC 3788</strain>
    </source>
</reference>